<evidence type="ECO:0000313" key="2">
    <source>
        <dbReference type="Proteomes" id="UP000501090"/>
    </source>
</evidence>
<keyword evidence="2" id="KW-1185">Reference proteome</keyword>
<dbReference type="EMBL" id="CP028940">
    <property type="protein sequence ID" value="QKM59841.1"/>
    <property type="molecule type" value="Genomic_DNA"/>
</dbReference>
<proteinExistence type="predicted"/>
<organism evidence="1 2">
    <name type="scientific">Polynucleobacter arcticus</name>
    <dbReference type="NCBI Taxonomy" id="1743165"/>
    <lineage>
        <taxon>Bacteria</taxon>
        <taxon>Pseudomonadati</taxon>
        <taxon>Pseudomonadota</taxon>
        <taxon>Betaproteobacteria</taxon>
        <taxon>Burkholderiales</taxon>
        <taxon>Burkholderiaceae</taxon>
        <taxon>Polynucleobacter</taxon>
    </lineage>
</organism>
<dbReference type="AlphaFoldDB" id="A0A6M9PHC4"/>
<dbReference type="Proteomes" id="UP000501090">
    <property type="component" value="Chromosome"/>
</dbReference>
<dbReference type="Pfam" id="PF07507">
    <property type="entry name" value="WavE"/>
    <property type="match status" value="1"/>
</dbReference>
<dbReference type="InterPro" id="IPR011122">
    <property type="entry name" value="WavE"/>
</dbReference>
<evidence type="ECO:0008006" key="3">
    <source>
        <dbReference type="Google" id="ProtNLM"/>
    </source>
</evidence>
<evidence type="ECO:0000313" key="1">
    <source>
        <dbReference type="EMBL" id="QKM59841.1"/>
    </source>
</evidence>
<gene>
    <name evidence="1" type="ORF">DN92_01610</name>
</gene>
<reference evidence="1 2" key="1">
    <citation type="submission" date="2018-04" db="EMBL/GenBank/DDBJ databases">
        <title>Polynucleobacter sp. UK-Long2-W17 genome.</title>
        <authorList>
            <person name="Hahn M.W."/>
        </authorList>
    </citation>
    <scope>NUCLEOTIDE SEQUENCE [LARGE SCALE GENOMIC DNA]</scope>
    <source>
        <strain evidence="1 2">UK-Long2-W17</strain>
    </source>
</reference>
<name>A0A6M9PHC4_9BURK</name>
<accession>A0A6M9PHC4</accession>
<dbReference type="KEGG" id="pard:DN92_01610"/>
<protein>
    <recommendedName>
        <fullName evidence="3">WavE lipopolysaccharide synthesis</fullName>
    </recommendedName>
</protein>
<sequence>MAMKVGCIIQGDIRRGSRLILETLPHLFDYTVLSTWNDGQIIPKGDFELIRSPKPVVAGFTNRNYQRFSSARGLDAAKAAGCDYVLKWRTDMLPTRMAVNQLMEWAHFSPPEGTNSRIVVPAFRNISISPDSFSTMPDLFSFGHIHEMEKLWSDDGFNYKQMFNMSEQDRVALGPEYLGLPSLEDLYCAEAELYALYRSRINQHASQQLNHKSVAENYLRLIDHQQLGILWFGAQAGFRSLGQAWEHPWWTETQWAQHSAKIHPCGYHSRGLLGRLKKKISKYKIQQEIAAQENIWASQFQNVTL</sequence>
<dbReference type="RefSeq" id="WP_173959611.1">
    <property type="nucleotide sequence ID" value="NZ_CBCSCC010000006.1"/>
</dbReference>